<name>A0AAV5S895_9BILA</name>
<proteinExistence type="predicted"/>
<reference evidence="1" key="1">
    <citation type="submission" date="2023-10" db="EMBL/GenBank/DDBJ databases">
        <title>Genome assembly of Pristionchus species.</title>
        <authorList>
            <person name="Yoshida K."/>
            <person name="Sommer R.J."/>
        </authorList>
    </citation>
    <scope>NUCLEOTIDE SEQUENCE</scope>
    <source>
        <strain evidence="1">RS0144</strain>
    </source>
</reference>
<accession>A0AAV5S895</accession>
<keyword evidence="2" id="KW-1185">Reference proteome</keyword>
<gene>
    <name evidence="1" type="ORF">PENTCL1PPCAC_809</name>
</gene>
<sequence>MDGTTWLIASVAMMESLRSRDLFSSAVFSSRKDVSGITIGVWKFCCLATLGHNIYEIGKAIKKDYERGTARNTVHASADILGGWAGSIPCATFGASLASKVTDSEVGALVAAVVVGTFGSECGTFLASNSVQFFIARNEENNQDEEEE</sequence>
<dbReference type="Proteomes" id="UP001432027">
    <property type="component" value="Unassembled WGS sequence"/>
</dbReference>
<dbReference type="PANTHER" id="PTHR21525:SF9">
    <property type="entry name" value="CHANNEL_COLICIN DOMAIN-CONTAINING PROTEIN"/>
    <property type="match status" value="1"/>
</dbReference>
<dbReference type="EMBL" id="BTSX01000001">
    <property type="protein sequence ID" value="GMS78634.1"/>
    <property type="molecule type" value="Genomic_DNA"/>
</dbReference>
<dbReference type="AlphaFoldDB" id="A0AAV5S895"/>
<organism evidence="1 2">
    <name type="scientific">Pristionchus entomophagus</name>
    <dbReference type="NCBI Taxonomy" id="358040"/>
    <lineage>
        <taxon>Eukaryota</taxon>
        <taxon>Metazoa</taxon>
        <taxon>Ecdysozoa</taxon>
        <taxon>Nematoda</taxon>
        <taxon>Chromadorea</taxon>
        <taxon>Rhabditida</taxon>
        <taxon>Rhabditina</taxon>
        <taxon>Diplogasteromorpha</taxon>
        <taxon>Diplogasteroidea</taxon>
        <taxon>Neodiplogasteridae</taxon>
        <taxon>Pristionchus</taxon>
    </lineage>
</organism>
<protein>
    <submittedName>
        <fullName evidence="1">Uncharacterized protein</fullName>
    </submittedName>
</protein>
<evidence type="ECO:0000313" key="1">
    <source>
        <dbReference type="EMBL" id="GMS78634.1"/>
    </source>
</evidence>
<dbReference type="PANTHER" id="PTHR21525">
    <property type="entry name" value="MOTILE SPERM PROTEIN"/>
    <property type="match status" value="1"/>
</dbReference>
<evidence type="ECO:0000313" key="2">
    <source>
        <dbReference type="Proteomes" id="UP001432027"/>
    </source>
</evidence>
<comment type="caution">
    <text evidence="1">The sequence shown here is derived from an EMBL/GenBank/DDBJ whole genome shotgun (WGS) entry which is preliminary data.</text>
</comment>